<dbReference type="HOGENOM" id="CLU_808248_0_0_11"/>
<accession>U3GV15</accession>
<dbReference type="PATRIC" id="fig|1348662.3.peg.1211"/>
<dbReference type="AlphaFoldDB" id="U3GV15"/>
<dbReference type="PANTHER" id="PTHR21599:SF0">
    <property type="entry name" value="GLYCERATE KINASE"/>
    <property type="match status" value="1"/>
</dbReference>
<dbReference type="Pfam" id="PF02595">
    <property type="entry name" value="Gly_kinase"/>
    <property type="match status" value="1"/>
</dbReference>
<dbReference type="PANTHER" id="PTHR21599">
    <property type="entry name" value="GLYCERATE KINASE"/>
    <property type="match status" value="1"/>
</dbReference>
<keyword evidence="2" id="KW-1185">Reference proteome</keyword>
<evidence type="ECO:0000313" key="2">
    <source>
        <dbReference type="Proteomes" id="UP000016943"/>
    </source>
</evidence>
<protein>
    <recommendedName>
        <fullName evidence="3">Glycerate kinase</fullName>
    </recommendedName>
</protein>
<evidence type="ECO:0000313" key="1">
    <source>
        <dbReference type="EMBL" id="AGU15360.1"/>
    </source>
</evidence>
<dbReference type="InterPro" id="IPR036129">
    <property type="entry name" value="Glycerate_kinase_sf"/>
</dbReference>
<dbReference type="SUPFAM" id="SSF110738">
    <property type="entry name" value="Glycerate kinase I"/>
    <property type="match status" value="1"/>
</dbReference>
<dbReference type="Gene3D" id="3.90.1510.10">
    <property type="entry name" value="Glycerate kinase, domain 2"/>
    <property type="match status" value="1"/>
</dbReference>
<dbReference type="eggNOG" id="COG1929">
    <property type="taxonomic scope" value="Bacteria"/>
</dbReference>
<dbReference type="InterPro" id="IPR004381">
    <property type="entry name" value="Glycerate_kinase"/>
</dbReference>
<dbReference type="GO" id="GO:0008887">
    <property type="term" value="F:glycerate kinase activity"/>
    <property type="evidence" value="ECO:0007669"/>
    <property type="project" value="InterPro"/>
</dbReference>
<dbReference type="GO" id="GO:0031388">
    <property type="term" value="P:organic acid phosphorylation"/>
    <property type="evidence" value="ECO:0007669"/>
    <property type="project" value="InterPro"/>
</dbReference>
<gene>
    <name evidence="1" type="ORF">CARG_06180</name>
</gene>
<evidence type="ECO:0008006" key="3">
    <source>
        <dbReference type="Google" id="ProtNLM"/>
    </source>
</evidence>
<name>U3GV15_9CORY</name>
<dbReference type="EMBL" id="CP006365">
    <property type="protein sequence ID" value="AGU15360.1"/>
    <property type="molecule type" value="Genomic_DNA"/>
</dbReference>
<reference evidence="1 2" key="1">
    <citation type="journal article" date="2013" name="Genome Announc.">
        <title>Whole-Genome Sequence of the Clinical Strain Corynebacterium argentoratense DSM 44202, Isolated from a Human Throat Specimen.</title>
        <authorList>
            <person name="Bomholt C."/>
            <person name="Glaub A."/>
            <person name="Gravermann K."/>
            <person name="Albersmeier A."/>
            <person name="Brinkrolf K."/>
            <person name="Ruckert C."/>
            <person name="Tauch A."/>
        </authorList>
    </citation>
    <scope>NUCLEOTIDE SEQUENCE [LARGE SCALE GENOMIC DNA]</scope>
    <source>
        <strain evidence="1">DSM 44202</strain>
    </source>
</reference>
<dbReference type="STRING" id="1348662.CARG_06180"/>
<dbReference type="OrthoDB" id="9774290at2"/>
<dbReference type="InterPro" id="IPR018193">
    <property type="entry name" value="Glyc_kinase_flavodox-like_fold"/>
</dbReference>
<organism evidence="1 2">
    <name type="scientific">Corynebacterium argentoratense DSM 44202</name>
    <dbReference type="NCBI Taxonomy" id="1348662"/>
    <lineage>
        <taxon>Bacteria</taxon>
        <taxon>Bacillati</taxon>
        <taxon>Actinomycetota</taxon>
        <taxon>Actinomycetes</taxon>
        <taxon>Mycobacteriales</taxon>
        <taxon>Corynebacteriaceae</taxon>
        <taxon>Corynebacterium</taxon>
    </lineage>
</organism>
<dbReference type="GeneID" id="78250688"/>
<proteinExistence type="predicted"/>
<dbReference type="KEGG" id="caz:CARG_06180"/>
<dbReference type="Proteomes" id="UP000016943">
    <property type="component" value="Chromosome"/>
</dbReference>
<dbReference type="RefSeq" id="WP_020976518.1">
    <property type="nucleotide sequence ID" value="NC_022198.1"/>
</dbReference>
<sequence length="343" mass="34302">MPSDAATNPTPSILFAVEAIAGLSATQAAAITSAVMESAFPATHCTVAPYDLNALAAAMVDAGEAQVVTLPTVTADGQLTEASYTLISDGTQAIIDCAPLCASQGGDTYGVGVLVADAISRGVQIIALLIDDVATCDAGTGLLTALGAQFHDAAHTTVAPGALDEIASVDTAQFDVKALGVEFVLVTRDGRRNSPAKPCCTQVCDALGVDPSIAGLAVGGGIGIVLEWMRPGTSPVPAARFIASMLGHDRPSSGSGTDSGDDVADVIVAITDAVTATTVNDVATVAGAFSSTGRPVAFIGTEVELPEAIPHAVIPCGDYADASEAASALQDALVQLMPRLGAR</sequence>